<organism evidence="2 3">
    <name type="scientific">Paraburkholderia azotifigens</name>
    <dbReference type="NCBI Taxonomy" id="2057004"/>
    <lineage>
        <taxon>Bacteria</taxon>
        <taxon>Pseudomonadati</taxon>
        <taxon>Pseudomonadota</taxon>
        <taxon>Betaproteobacteria</taxon>
        <taxon>Burkholderiales</taxon>
        <taxon>Burkholderiaceae</taxon>
        <taxon>Paraburkholderia</taxon>
    </lineage>
</organism>
<keyword evidence="4" id="KW-1185">Reference proteome</keyword>
<dbReference type="SUPFAM" id="SSF55331">
    <property type="entry name" value="Tautomerase/MIF"/>
    <property type="match status" value="1"/>
</dbReference>
<evidence type="ECO:0000313" key="1">
    <source>
        <dbReference type="EMBL" id="MEM5343030.1"/>
    </source>
</evidence>
<dbReference type="Pfam" id="PF14552">
    <property type="entry name" value="Tautomerase_2"/>
    <property type="match status" value="1"/>
</dbReference>
<dbReference type="Proteomes" id="UP000321776">
    <property type="component" value="Unassembled WGS sequence"/>
</dbReference>
<protein>
    <submittedName>
        <fullName evidence="2">Tautomerase family protein</fullName>
    </submittedName>
</protein>
<dbReference type="EMBL" id="JAZHGA010000020">
    <property type="protein sequence ID" value="MEM5343030.1"/>
    <property type="molecule type" value="Genomic_DNA"/>
</dbReference>
<dbReference type="AlphaFoldDB" id="A0A5C6VJS4"/>
<dbReference type="PANTHER" id="PTHR38460:SF1">
    <property type="entry name" value="TAUTOMERASE YOLI-RELATED"/>
    <property type="match status" value="1"/>
</dbReference>
<dbReference type="InterPro" id="IPR037479">
    <property type="entry name" value="Tauto_MSAD"/>
</dbReference>
<name>A0A5C6VJS4_9BURK</name>
<dbReference type="PANTHER" id="PTHR38460">
    <property type="entry name" value="TAUTOMERASE YOLI-RELATED"/>
    <property type="match status" value="1"/>
</dbReference>
<dbReference type="Gene3D" id="3.30.429.10">
    <property type="entry name" value="Macrophage Migration Inhibitory Factor"/>
    <property type="match status" value="1"/>
</dbReference>
<dbReference type="EMBL" id="VOQS01000003">
    <property type="protein sequence ID" value="TXC83488.1"/>
    <property type="molecule type" value="Genomic_DNA"/>
</dbReference>
<evidence type="ECO:0000313" key="4">
    <source>
        <dbReference type="Proteomes" id="UP001481677"/>
    </source>
</evidence>
<accession>A0A5C6VJS4</accession>
<gene>
    <name evidence="2" type="ORF">FRZ40_24145</name>
    <name evidence="1" type="ORF">V4C56_25820</name>
</gene>
<reference evidence="2 3" key="1">
    <citation type="journal article" date="2018" name="Int. J. Syst. Evol. Microbiol.">
        <title>Paraburkholderia azotifigens sp. nov., a nitrogen-fixing bacterium isolated from paddy soil.</title>
        <authorList>
            <person name="Choi G.M."/>
            <person name="Im W.T."/>
        </authorList>
    </citation>
    <scope>NUCLEOTIDE SEQUENCE [LARGE SCALE GENOMIC DNA]</scope>
    <source>
        <strain evidence="2 3">NF 2-5-3</strain>
    </source>
</reference>
<dbReference type="RefSeq" id="WP_147235827.1">
    <property type="nucleotide sequence ID" value="NZ_JAZHFZ010000020.1"/>
</dbReference>
<reference evidence="2" key="2">
    <citation type="submission" date="2019-08" db="EMBL/GenBank/DDBJ databases">
        <authorList>
            <person name="Im W.-T."/>
        </authorList>
    </citation>
    <scope>NUCLEOTIDE SEQUENCE</scope>
    <source>
        <strain evidence="2">NF 2-5-3</strain>
    </source>
</reference>
<dbReference type="Proteomes" id="UP001481677">
    <property type="component" value="Unassembled WGS sequence"/>
</dbReference>
<dbReference type="InterPro" id="IPR014347">
    <property type="entry name" value="Tautomerase/MIF_sf"/>
</dbReference>
<reference evidence="1 4" key="3">
    <citation type="submission" date="2024-01" db="EMBL/GenBank/DDBJ databases">
        <title>The diversity of rhizobia nodulating Mimosa spp. in eleven states of Brazil covering several biomes is determined by host plant, location, and edaphic factors.</title>
        <authorList>
            <person name="Rouws L."/>
            <person name="Barauna A."/>
            <person name="Beukes C."/>
            <person name="De Faria S.M."/>
            <person name="Gross E."/>
            <person name="Dos Reis Junior F.B."/>
            <person name="Simon M."/>
            <person name="Maluk M."/>
            <person name="Odee D.W."/>
            <person name="Kenicer G."/>
            <person name="Young J.P.W."/>
            <person name="Reis V.M."/>
            <person name="Zilli J."/>
            <person name="James E.K."/>
        </authorList>
    </citation>
    <scope>NUCLEOTIDE SEQUENCE [LARGE SCALE GENOMIC DNA]</scope>
    <source>
        <strain evidence="1 4">JPY530</strain>
    </source>
</reference>
<comment type="caution">
    <text evidence="2">The sequence shown here is derived from an EMBL/GenBank/DDBJ whole genome shotgun (WGS) entry which is preliminary data.</text>
</comment>
<evidence type="ECO:0000313" key="2">
    <source>
        <dbReference type="EMBL" id="TXC83488.1"/>
    </source>
</evidence>
<sequence>MPFTRIALRAGKPAAYRQALTQGIQRALIAEFNVPEDDIFMAITEHDESNFFYGRNFLDIQRSDDLVMIQLAVTNSRSEEQKKALYRRIVDNLAESPGVRREDVFINLVEVLKENWSFGNGIAQYAL</sequence>
<proteinExistence type="predicted"/>
<evidence type="ECO:0000313" key="3">
    <source>
        <dbReference type="Proteomes" id="UP000321776"/>
    </source>
</evidence>